<reference evidence="1" key="1">
    <citation type="submission" date="2019-08" db="EMBL/GenBank/DDBJ databases">
        <authorList>
            <person name="Kucharzyk K."/>
            <person name="Murdoch R.W."/>
            <person name="Higgins S."/>
            <person name="Loffler F."/>
        </authorList>
    </citation>
    <scope>NUCLEOTIDE SEQUENCE</scope>
</reference>
<sequence>MLWLNEVFFNKNVIVAEGLAGLAADKLKGLLDLLRRVAAAHPTSAAAPGRFQNDRETVQRGLFHRVLCVFEGFGTAGNGGNPAGDGEFFGRKLVTHHCKYRRGRSNEYDAVLLTGSGKFGILRQKPVAGMNGRDSAAPS</sequence>
<accession>A0A644ZC49</accession>
<dbReference type="EMBL" id="VSSQ01008224">
    <property type="protein sequence ID" value="MPM38257.1"/>
    <property type="molecule type" value="Genomic_DNA"/>
</dbReference>
<comment type="caution">
    <text evidence="1">The sequence shown here is derived from an EMBL/GenBank/DDBJ whole genome shotgun (WGS) entry which is preliminary data.</text>
</comment>
<gene>
    <name evidence="1" type="ORF">SDC9_84886</name>
</gene>
<name>A0A644ZC49_9ZZZZ</name>
<organism evidence="1">
    <name type="scientific">bioreactor metagenome</name>
    <dbReference type="NCBI Taxonomy" id="1076179"/>
    <lineage>
        <taxon>unclassified sequences</taxon>
        <taxon>metagenomes</taxon>
        <taxon>ecological metagenomes</taxon>
    </lineage>
</organism>
<proteinExistence type="predicted"/>
<protein>
    <submittedName>
        <fullName evidence="1">Uncharacterized protein</fullName>
    </submittedName>
</protein>
<evidence type="ECO:0000313" key="1">
    <source>
        <dbReference type="EMBL" id="MPM38257.1"/>
    </source>
</evidence>
<dbReference type="AlphaFoldDB" id="A0A644ZC49"/>